<dbReference type="Pfam" id="PF09282">
    <property type="entry name" value="Mago-bind"/>
    <property type="match status" value="1"/>
</dbReference>
<evidence type="ECO:0000259" key="2">
    <source>
        <dbReference type="SMART" id="SM01273"/>
    </source>
</evidence>
<feature type="compositionally biased region" description="Basic and acidic residues" evidence="1">
    <location>
        <begin position="414"/>
        <end position="440"/>
    </location>
</feature>
<keyword evidence="4" id="KW-1185">Reference proteome</keyword>
<protein>
    <recommendedName>
        <fullName evidence="2">WIBG Mago-binding domain-containing protein</fullName>
    </recommendedName>
</protein>
<evidence type="ECO:0000256" key="1">
    <source>
        <dbReference type="SAM" id="MobiDB-lite"/>
    </source>
</evidence>
<proteinExistence type="predicted"/>
<sequence length="510" mass="53195">MSGSPSLPPLNPEKTASGIVVDPQTQERVIPASRRQDGSVRKEQKVRAGYVPQEDVGAFKSRRQREAEAARGMVPGARANLEGLAAAAEAAEAERAAQTKHKHTNWDSESDDDDEEAAVAAFGKLKIDIKDEAAFPSLGGKPAVKPEAVPAAAAETLTSTLPPKPVSVWNKNQAPLEPAPAPAAVPASPAPSTPRRSERLAERTPDSSSSRWTRGRGIGGPGSRGPSSRQPSSTSEYESYSPRAPANPHPIQGGRKGPIGLAFPPPIDAPSPRGGRAGRGGARGGAAGSPRTPRAESAPLDDAAQPTSPEPRVRREIRVREGGPLAGIRSLLLQNQASDKAVQAERAAKEAEKPAEKPAETADKASEKVASRGERAGSDKPAGRGDRGGKPHDKPANKGDRPQRAARTSVKADTAGDKPDRPKAGTSGDKPDRPKADRPNPHRRGDKPANKPNQPVSKPSGKAGLPDKPADKAVGEPQKPAGKTAGQPQKLSPNAKPFPAPPAVDLQQQK</sequence>
<evidence type="ECO:0000313" key="3">
    <source>
        <dbReference type="EMBL" id="TXT13110.1"/>
    </source>
</evidence>
<feature type="region of interest" description="Disordered" evidence="1">
    <location>
        <begin position="91"/>
        <end position="117"/>
    </location>
</feature>
<dbReference type="EMBL" id="QKWK01000003">
    <property type="protein sequence ID" value="TXT13110.1"/>
    <property type="molecule type" value="Genomic_DNA"/>
</dbReference>
<dbReference type="OrthoDB" id="21625at2759"/>
<feature type="compositionally biased region" description="Low complexity" evidence="1">
    <location>
        <begin position="141"/>
        <end position="155"/>
    </location>
</feature>
<dbReference type="GO" id="GO:0005737">
    <property type="term" value="C:cytoplasm"/>
    <property type="evidence" value="ECO:0007669"/>
    <property type="project" value="TreeGrafter"/>
</dbReference>
<feature type="compositionally biased region" description="Basic and acidic residues" evidence="1">
    <location>
        <begin position="311"/>
        <end position="321"/>
    </location>
</feature>
<dbReference type="GO" id="GO:0035145">
    <property type="term" value="C:exon-exon junction complex"/>
    <property type="evidence" value="ECO:0007669"/>
    <property type="project" value="TreeGrafter"/>
</dbReference>
<dbReference type="InterPro" id="IPR036348">
    <property type="entry name" value="WIBG_N_sf"/>
</dbReference>
<feature type="compositionally biased region" description="Pro residues" evidence="1">
    <location>
        <begin position="177"/>
        <end position="192"/>
    </location>
</feature>
<dbReference type="AlphaFoldDB" id="A0A7D8Z2L7"/>
<dbReference type="InterPro" id="IPR039333">
    <property type="entry name" value="PYM1"/>
</dbReference>
<comment type="caution">
    <text evidence="3">The sequence shown here is derived from an EMBL/GenBank/DDBJ whole genome shotgun (WGS) entry which is preliminary data.</text>
</comment>
<feature type="compositionally biased region" description="Low complexity" evidence="1">
    <location>
        <begin position="224"/>
        <end position="242"/>
    </location>
</feature>
<dbReference type="PANTHER" id="PTHR22959:SF0">
    <property type="entry name" value="PARTNER OF Y14 AND MAGO"/>
    <property type="match status" value="1"/>
</dbReference>
<feature type="compositionally biased region" description="Gly residues" evidence="1">
    <location>
        <begin position="275"/>
        <end position="287"/>
    </location>
</feature>
<feature type="compositionally biased region" description="Basic and acidic residues" evidence="1">
    <location>
        <begin position="34"/>
        <end position="46"/>
    </location>
</feature>
<accession>A0A7D8Z2L7</accession>
<feature type="compositionally biased region" description="Acidic residues" evidence="1">
    <location>
        <begin position="108"/>
        <end position="117"/>
    </location>
</feature>
<name>A0A7D8Z2L7_VANHU</name>
<dbReference type="GO" id="GO:1903259">
    <property type="term" value="P:exon-exon junction complex disassembly"/>
    <property type="evidence" value="ECO:0007669"/>
    <property type="project" value="InterPro"/>
</dbReference>
<feature type="compositionally biased region" description="Basic and acidic residues" evidence="1">
    <location>
        <begin position="195"/>
        <end position="205"/>
    </location>
</feature>
<evidence type="ECO:0000313" key="4">
    <source>
        <dbReference type="Proteomes" id="UP000473826"/>
    </source>
</evidence>
<dbReference type="SUPFAM" id="SSF101931">
    <property type="entry name" value="Pym (Within the bgcn gene intron protein, WIBG), N-terminal domain"/>
    <property type="match status" value="1"/>
</dbReference>
<gene>
    <name evidence="3" type="ORF">VHUM_01511</name>
</gene>
<dbReference type="GO" id="GO:0003723">
    <property type="term" value="F:RNA binding"/>
    <property type="evidence" value="ECO:0007669"/>
    <property type="project" value="TreeGrafter"/>
</dbReference>
<feature type="compositionally biased region" description="Basic and acidic residues" evidence="1">
    <location>
        <begin position="342"/>
        <end position="403"/>
    </location>
</feature>
<feature type="compositionally biased region" description="Pro residues" evidence="1">
    <location>
        <begin position="1"/>
        <end position="11"/>
    </location>
</feature>
<dbReference type="SMART" id="SM01273">
    <property type="entry name" value="Mago-bind"/>
    <property type="match status" value="1"/>
</dbReference>
<dbReference type="Proteomes" id="UP000473826">
    <property type="component" value="Unassembled WGS sequence"/>
</dbReference>
<dbReference type="PANTHER" id="PTHR22959">
    <property type="entry name" value="PYM PROTEIN"/>
    <property type="match status" value="1"/>
</dbReference>
<feature type="region of interest" description="Disordered" evidence="1">
    <location>
        <begin position="1"/>
        <end position="48"/>
    </location>
</feature>
<feature type="region of interest" description="Disordered" evidence="1">
    <location>
        <begin position="135"/>
        <end position="510"/>
    </location>
</feature>
<dbReference type="InterPro" id="IPR015362">
    <property type="entry name" value="WIBG_mago-bd"/>
</dbReference>
<organism evidence="3 4">
    <name type="scientific">Vanrija humicola</name>
    <name type="common">Yeast</name>
    <name type="synonym">Cryptococcus humicola</name>
    <dbReference type="NCBI Taxonomy" id="5417"/>
    <lineage>
        <taxon>Eukaryota</taxon>
        <taxon>Fungi</taxon>
        <taxon>Dikarya</taxon>
        <taxon>Basidiomycota</taxon>
        <taxon>Agaricomycotina</taxon>
        <taxon>Tremellomycetes</taxon>
        <taxon>Trichosporonales</taxon>
        <taxon>Trichosporonaceae</taxon>
        <taxon>Vanrija</taxon>
    </lineage>
</organism>
<feature type="domain" description="WIBG Mago-binding" evidence="2">
    <location>
        <begin position="26"/>
        <end position="52"/>
    </location>
</feature>
<reference evidence="3 4" key="1">
    <citation type="journal article" date="2019" name="PLoS Genet.">
        <title>Convergent evolution of linked mating-type loci in basidiomycete fungi.</title>
        <authorList>
            <person name="Sun S."/>
            <person name="Coelho M.A."/>
            <person name="Heitman J."/>
            <person name="Nowrousian M."/>
        </authorList>
    </citation>
    <scope>NUCLEOTIDE SEQUENCE [LARGE SCALE GENOMIC DNA]</scope>
    <source>
        <strain evidence="3 4">CBS 4282</strain>
    </source>
</reference>